<organism evidence="9 10">
    <name type="scientific">Homarus americanus</name>
    <name type="common">American lobster</name>
    <dbReference type="NCBI Taxonomy" id="6706"/>
    <lineage>
        <taxon>Eukaryota</taxon>
        <taxon>Metazoa</taxon>
        <taxon>Ecdysozoa</taxon>
        <taxon>Arthropoda</taxon>
        <taxon>Crustacea</taxon>
        <taxon>Multicrustacea</taxon>
        <taxon>Malacostraca</taxon>
        <taxon>Eumalacostraca</taxon>
        <taxon>Eucarida</taxon>
        <taxon>Decapoda</taxon>
        <taxon>Pleocyemata</taxon>
        <taxon>Astacidea</taxon>
        <taxon>Nephropoidea</taxon>
        <taxon>Nephropidae</taxon>
        <taxon>Homarus</taxon>
    </lineage>
</organism>
<dbReference type="CDD" id="cd01425">
    <property type="entry name" value="RPS2"/>
    <property type="match status" value="1"/>
</dbReference>
<keyword evidence="3 9" id="KW-0689">Ribosomal protein</keyword>
<evidence type="ECO:0000256" key="1">
    <source>
        <dbReference type="ARBA" id="ARBA00004173"/>
    </source>
</evidence>
<evidence type="ECO:0000256" key="8">
    <source>
        <dbReference type="ARBA" id="ARBA00083109"/>
    </source>
</evidence>
<dbReference type="GO" id="GO:0006412">
    <property type="term" value="P:translation"/>
    <property type="evidence" value="ECO:0007669"/>
    <property type="project" value="InterPro"/>
</dbReference>
<evidence type="ECO:0000256" key="3">
    <source>
        <dbReference type="ARBA" id="ARBA00022980"/>
    </source>
</evidence>
<comment type="similarity">
    <text evidence="2">Belongs to the universal ribosomal protein uS2 family.</text>
</comment>
<comment type="caution">
    <text evidence="9">The sequence shown here is derived from an EMBL/GenBank/DDBJ whole genome shotgun (WGS) entry which is preliminary data.</text>
</comment>
<feature type="non-terminal residue" evidence="9">
    <location>
        <position position="1"/>
    </location>
</feature>
<evidence type="ECO:0000256" key="6">
    <source>
        <dbReference type="ARBA" id="ARBA00059792"/>
    </source>
</evidence>
<evidence type="ECO:0000256" key="4">
    <source>
        <dbReference type="ARBA" id="ARBA00023128"/>
    </source>
</evidence>
<dbReference type="AlphaFoldDB" id="A0A8J5MJZ3"/>
<dbReference type="PANTHER" id="PTHR12534">
    <property type="entry name" value="30S RIBOSOMAL PROTEIN S2 PROKARYOTIC AND ORGANELLAR"/>
    <property type="match status" value="1"/>
</dbReference>
<evidence type="ECO:0000256" key="7">
    <source>
        <dbReference type="ARBA" id="ARBA00071390"/>
    </source>
</evidence>
<dbReference type="Pfam" id="PF00318">
    <property type="entry name" value="Ribosomal_S2"/>
    <property type="match status" value="2"/>
</dbReference>
<dbReference type="PRINTS" id="PR00395">
    <property type="entry name" value="RIBOSOMALS2"/>
</dbReference>
<proteinExistence type="inferred from homology"/>
<dbReference type="InterPro" id="IPR018130">
    <property type="entry name" value="Ribosomal_uS2_CS"/>
</dbReference>
<evidence type="ECO:0000256" key="2">
    <source>
        <dbReference type="ARBA" id="ARBA00006242"/>
    </source>
</evidence>
<dbReference type="PROSITE" id="PS00962">
    <property type="entry name" value="RIBOSOMAL_S2_1"/>
    <property type="match status" value="1"/>
</dbReference>
<sequence>FNYKSIQEFITCDPGEDEVYTTTNCSALFFSDPAGNSEGNNSVNSNLENKILLCWKLTDVLKIVRRDKVILKSRYIEEAALEMKSVLIDDCVSVRNNYHVRTPDCFGELNTTLLESAAYENISRIFDEYGGIILAKSGSGVHLPHEMFTKTVSVMVPGSVESGKVVVDPLTLALLMTSGWYSINQEFLPCLNCFLNIEANSEECVIPGEKVKVPVLVGVPRGLSHRSIASSSSPVLNVTEPLQKHEESPDDDMIGQQMKNALKHPDYFKVAELFTVEDLFNARVHLGHREGSLDNHMKQFVFGSRLGHLIIDLDQTAVLLRDALNFTAHIAFRGGIILFVGRLPNHQFIIENTAKECGEYSHTRYWQGGVLTNSTIQFGCITRLPDLLIFLHTMNNVIYQHYAVRDAAKMLIPTVGIVDTNCNPNLLTYPVPGNDDTTSSISLYCNVFKMAILRGKEKRKELLGIQ</sequence>
<dbReference type="FunFam" id="3.40.50.10490:FF:000026">
    <property type="entry name" value="28S ribosomal protein S2, mitochondrial"/>
    <property type="match status" value="1"/>
</dbReference>
<dbReference type="Gene3D" id="3.40.50.10490">
    <property type="entry name" value="Glucose-6-phosphate isomerase like protein, domain 1"/>
    <property type="match status" value="1"/>
</dbReference>
<accession>A0A8J5MJZ3</accession>
<keyword evidence="10" id="KW-1185">Reference proteome</keyword>
<dbReference type="Proteomes" id="UP000747542">
    <property type="component" value="Unassembled WGS sequence"/>
</dbReference>
<protein>
    <recommendedName>
        <fullName evidence="7">Small ribosomal subunit protein uS2m</fullName>
    </recommendedName>
    <alternativeName>
        <fullName evidence="8">28S ribosomal protein S2, mitochondrial</fullName>
    </alternativeName>
</protein>
<comment type="subcellular location">
    <subcellularLocation>
        <location evidence="1">Mitochondrion</location>
    </subcellularLocation>
</comment>
<reference evidence="9" key="1">
    <citation type="journal article" date="2021" name="Sci. Adv.">
        <title>The American lobster genome reveals insights on longevity, neural, and immune adaptations.</title>
        <authorList>
            <person name="Polinski J.M."/>
            <person name="Zimin A.V."/>
            <person name="Clark K.F."/>
            <person name="Kohn A.B."/>
            <person name="Sadowski N."/>
            <person name="Timp W."/>
            <person name="Ptitsyn A."/>
            <person name="Khanna P."/>
            <person name="Romanova D.Y."/>
            <person name="Williams P."/>
            <person name="Greenwood S.J."/>
            <person name="Moroz L.L."/>
            <person name="Walt D.R."/>
            <person name="Bodnar A.G."/>
        </authorList>
    </citation>
    <scope>NUCLEOTIDE SEQUENCE</scope>
    <source>
        <strain evidence="9">GMGI-L3</strain>
    </source>
</reference>
<dbReference type="InterPro" id="IPR005706">
    <property type="entry name" value="Ribosomal_uS2_bac/mit/plastid"/>
</dbReference>
<dbReference type="GO" id="GO:0005763">
    <property type="term" value="C:mitochondrial small ribosomal subunit"/>
    <property type="evidence" value="ECO:0007669"/>
    <property type="project" value="UniProtKB-ARBA"/>
</dbReference>
<dbReference type="InterPro" id="IPR001865">
    <property type="entry name" value="Ribosomal_uS2"/>
</dbReference>
<comment type="function">
    <text evidence="6">Required for mitoribosome formation and stability, and mitochondrial translation.</text>
</comment>
<dbReference type="GO" id="GO:0005743">
    <property type="term" value="C:mitochondrial inner membrane"/>
    <property type="evidence" value="ECO:0007669"/>
    <property type="project" value="UniProtKB-ARBA"/>
</dbReference>
<dbReference type="HAMAP" id="MF_00291_B">
    <property type="entry name" value="Ribosomal_uS2_B"/>
    <property type="match status" value="1"/>
</dbReference>
<gene>
    <name evidence="9" type="primary">Mrps2-L</name>
    <name evidence="9" type="ORF">Hamer_G020076</name>
</gene>
<evidence type="ECO:0000313" key="9">
    <source>
        <dbReference type="EMBL" id="KAG7154012.1"/>
    </source>
</evidence>
<name>A0A8J5MJZ3_HOMAM</name>
<dbReference type="SUPFAM" id="SSF52313">
    <property type="entry name" value="Ribosomal protein S2"/>
    <property type="match status" value="1"/>
</dbReference>
<dbReference type="GO" id="GO:0003735">
    <property type="term" value="F:structural constituent of ribosome"/>
    <property type="evidence" value="ECO:0007669"/>
    <property type="project" value="InterPro"/>
</dbReference>
<dbReference type="InterPro" id="IPR023591">
    <property type="entry name" value="Ribosomal_uS2_flav_dom_sf"/>
</dbReference>
<keyword evidence="4" id="KW-0496">Mitochondrion</keyword>
<dbReference type="EMBL" id="JAHLQT010045843">
    <property type="protein sequence ID" value="KAG7154012.1"/>
    <property type="molecule type" value="Genomic_DNA"/>
</dbReference>
<keyword evidence="5" id="KW-0687">Ribonucleoprotein</keyword>
<dbReference type="PANTHER" id="PTHR12534:SF0">
    <property type="entry name" value="SMALL RIBOSOMAL SUBUNIT PROTEIN US2M"/>
    <property type="match status" value="1"/>
</dbReference>
<evidence type="ECO:0000256" key="5">
    <source>
        <dbReference type="ARBA" id="ARBA00023274"/>
    </source>
</evidence>
<evidence type="ECO:0000313" key="10">
    <source>
        <dbReference type="Proteomes" id="UP000747542"/>
    </source>
</evidence>